<feature type="signal peptide" evidence="1">
    <location>
        <begin position="1"/>
        <end position="26"/>
    </location>
</feature>
<evidence type="ECO:0000313" key="4">
    <source>
        <dbReference type="Proteomes" id="UP001229244"/>
    </source>
</evidence>
<evidence type="ECO:0000256" key="1">
    <source>
        <dbReference type="SAM" id="SignalP"/>
    </source>
</evidence>
<dbReference type="InterPro" id="IPR018392">
    <property type="entry name" value="LysM"/>
</dbReference>
<dbReference type="CDD" id="cd00118">
    <property type="entry name" value="LysM"/>
    <property type="match status" value="1"/>
</dbReference>
<keyword evidence="4" id="KW-1185">Reference proteome</keyword>
<dbReference type="AlphaFoldDB" id="A0AAE3VQT0"/>
<name>A0AAE3VQT0_9HYPH</name>
<dbReference type="EMBL" id="JAUSUL010000002">
    <property type="protein sequence ID" value="MDQ0316056.1"/>
    <property type="molecule type" value="Genomic_DNA"/>
</dbReference>
<comment type="caution">
    <text evidence="3">The sequence shown here is derived from an EMBL/GenBank/DDBJ whole genome shotgun (WGS) entry which is preliminary data.</text>
</comment>
<protein>
    <submittedName>
        <fullName evidence="3">LysM repeat protein</fullName>
    </submittedName>
</protein>
<accession>A0AAE3VQT0</accession>
<proteinExistence type="predicted"/>
<sequence length="235" mass="23859">MTPLTSLRTTGLAALLLVPLAVPASAQSSCGAEATVRTGETLADLAARCDVTMAEINDANPGLTAEDAAPGTVVNLPATLGGGGWMDRARGALDRAGEEIQGAAERAGQSVQDYLDENPELKSDLQSFGSRVGLPGVEAPAAAGPNMLVDPATVAADGTVTISASGLPGQTEVEIGAGPPEAEYKVIQTATTDSDGTLSETVTLPSWASADDSVVFVLETPRFRLTSDPVTVEKP</sequence>
<dbReference type="PROSITE" id="PS51782">
    <property type="entry name" value="LYSM"/>
    <property type="match status" value="1"/>
</dbReference>
<organism evidence="3 4">
    <name type="scientific">Amorphus orientalis</name>
    <dbReference type="NCBI Taxonomy" id="649198"/>
    <lineage>
        <taxon>Bacteria</taxon>
        <taxon>Pseudomonadati</taxon>
        <taxon>Pseudomonadota</taxon>
        <taxon>Alphaproteobacteria</taxon>
        <taxon>Hyphomicrobiales</taxon>
        <taxon>Amorphaceae</taxon>
        <taxon>Amorphus</taxon>
    </lineage>
</organism>
<dbReference type="Gene3D" id="3.10.350.10">
    <property type="entry name" value="LysM domain"/>
    <property type="match status" value="1"/>
</dbReference>
<feature type="chain" id="PRO_5042104948" evidence="1">
    <location>
        <begin position="27"/>
        <end position="235"/>
    </location>
</feature>
<dbReference type="Proteomes" id="UP001229244">
    <property type="component" value="Unassembled WGS sequence"/>
</dbReference>
<evidence type="ECO:0000313" key="3">
    <source>
        <dbReference type="EMBL" id="MDQ0316056.1"/>
    </source>
</evidence>
<evidence type="ECO:0000259" key="2">
    <source>
        <dbReference type="PROSITE" id="PS51782"/>
    </source>
</evidence>
<dbReference type="Pfam" id="PF01476">
    <property type="entry name" value="LysM"/>
    <property type="match status" value="1"/>
</dbReference>
<feature type="domain" description="LysM" evidence="2">
    <location>
        <begin position="32"/>
        <end position="76"/>
    </location>
</feature>
<dbReference type="RefSeq" id="WP_306885881.1">
    <property type="nucleotide sequence ID" value="NZ_JAUSUL010000002.1"/>
</dbReference>
<gene>
    <name evidence="3" type="ORF">J2S73_002513</name>
</gene>
<reference evidence="3" key="1">
    <citation type="submission" date="2023-07" db="EMBL/GenBank/DDBJ databases">
        <title>Genomic Encyclopedia of Type Strains, Phase IV (KMG-IV): sequencing the most valuable type-strain genomes for metagenomic binning, comparative biology and taxonomic classification.</title>
        <authorList>
            <person name="Goeker M."/>
        </authorList>
    </citation>
    <scope>NUCLEOTIDE SEQUENCE</scope>
    <source>
        <strain evidence="3">DSM 21202</strain>
    </source>
</reference>
<keyword evidence="1" id="KW-0732">Signal</keyword>
<dbReference type="InterPro" id="IPR036779">
    <property type="entry name" value="LysM_dom_sf"/>
</dbReference>